<dbReference type="SUPFAM" id="SSF50978">
    <property type="entry name" value="WD40 repeat-like"/>
    <property type="match status" value="1"/>
</dbReference>
<keyword evidence="1" id="KW-0853">WD repeat</keyword>
<feature type="non-terminal residue" evidence="2">
    <location>
        <position position="144"/>
    </location>
</feature>
<dbReference type="EMBL" id="KN834079">
    <property type="protein sequence ID" value="KIK12474.1"/>
    <property type="molecule type" value="Genomic_DNA"/>
</dbReference>
<reference evidence="3" key="2">
    <citation type="submission" date="2015-01" db="EMBL/GenBank/DDBJ databases">
        <title>Evolutionary Origins and Diversification of the Mycorrhizal Mutualists.</title>
        <authorList>
            <consortium name="DOE Joint Genome Institute"/>
            <consortium name="Mycorrhizal Genomics Consortium"/>
            <person name="Kohler A."/>
            <person name="Kuo A."/>
            <person name="Nagy L.G."/>
            <person name="Floudas D."/>
            <person name="Copeland A."/>
            <person name="Barry K.W."/>
            <person name="Cichocki N."/>
            <person name="Veneault-Fourrey C."/>
            <person name="LaButti K."/>
            <person name="Lindquist E.A."/>
            <person name="Lipzen A."/>
            <person name="Lundell T."/>
            <person name="Morin E."/>
            <person name="Murat C."/>
            <person name="Riley R."/>
            <person name="Ohm R."/>
            <person name="Sun H."/>
            <person name="Tunlid A."/>
            <person name="Henrissat B."/>
            <person name="Grigoriev I.V."/>
            <person name="Hibbett D.S."/>
            <person name="Martin F."/>
        </authorList>
    </citation>
    <scope>NUCLEOTIDE SEQUENCE [LARGE SCALE GENOMIC DNA]</scope>
    <source>
        <strain evidence="3">441</strain>
    </source>
</reference>
<protein>
    <submittedName>
        <fullName evidence="2">Uncharacterized protein</fullName>
    </submittedName>
</protein>
<evidence type="ECO:0000313" key="2">
    <source>
        <dbReference type="EMBL" id="KIK12474.1"/>
    </source>
</evidence>
<dbReference type="HOGENOM" id="CLU_123678_0_0_1"/>
<dbReference type="STRING" id="765257.A0A0C9YF14"/>
<keyword evidence="3" id="KW-1185">Reference proteome</keyword>
<accession>A0A0C9YF14</accession>
<dbReference type="InterPro" id="IPR015943">
    <property type="entry name" value="WD40/YVTN_repeat-like_dom_sf"/>
</dbReference>
<sequence length="144" mass="16648">PSLSHPRLPALPISAHFVRQAHCVIVAFLDSRELIAWNVMPWYQMFHHKLRTRIGSTAYHEGSKTFLVWNLVDGIDVYRLMDCSPYSLNYIRHFQIQIRRNRICHVQFDSDGKKVITRSDNGQVLIWDVSSGQLVQALHHGQGS</sequence>
<reference evidence="2 3" key="1">
    <citation type="submission" date="2014-04" db="EMBL/GenBank/DDBJ databases">
        <authorList>
            <consortium name="DOE Joint Genome Institute"/>
            <person name="Kuo A."/>
            <person name="Kohler A."/>
            <person name="Costa M.D."/>
            <person name="Nagy L.G."/>
            <person name="Floudas D."/>
            <person name="Copeland A."/>
            <person name="Barry K.W."/>
            <person name="Cichocki N."/>
            <person name="Veneault-Fourrey C."/>
            <person name="LaButti K."/>
            <person name="Lindquist E.A."/>
            <person name="Lipzen A."/>
            <person name="Lundell T."/>
            <person name="Morin E."/>
            <person name="Murat C."/>
            <person name="Sun H."/>
            <person name="Tunlid A."/>
            <person name="Henrissat B."/>
            <person name="Grigoriev I.V."/>
            <person name="Hibbett D.S."/>
            <person name="Martin F."/>
            <person name="Nordberg H.P."/>
            <person name="Cantor M.N."/>
            <person name="Hua S.X."/>
        </authorList>
    </citation>
    <scope>NUCLEOTIDE SEQUENCE [LARGE SCALE GENOMIC DNA]</scope>
    <source>
        <strain evidence="2 3">441</strain>
    </source>
</reference>
<dbReference type="AlphaFoldDB" id="A0A0C9YF14"/>
<dbReference type="InterPro" id="IPR001680">
    <property type="entry name" value="WD40_rpt"/>
</dbReference>
<feature type="non-terminal residue" evidence="2">
    <location>
        <position position="1"/>
    </location>
</feature>
<dbReference type="Gene3D" id="2.130.10.10">
    <property type="entry name" value="YVTN repeat-like/Quinoprotein amine dehydrogenase"/>
    <property type="match status" value="1"/>
</dbReference>
<feature type="repeat" description="WD" evidence="1">
    <location>
        <begin position="96"/>
        <end position="137"/>
    </location>
</feature>
<dbReference type="OrthoDB" id="3238562at2759"/>
<evidence type="ECO:0000256" key="1">
    <source>
        <dbReference type="PROSITE-ProRule" id="PRU00221"/>
    </source>
</evidence>
<organism evidence="2 3">
    <name type="scientific">Pisolithus microcarpus 441</name>
    <dbReference type="NCBI Taxonomy" id="765257"/>
    <lineage>
        <taxon>Eukaryota</taxon>
        <taxon>Fungi</taxon>
        <taxon>Dikarya</taxon>
        <taxon>Basidiomycota</taxon>
        <taxon>Agaricomycotina</taxon>
        <taxon>Agaricomycetes</taxon>
        <taxon>Agaricomycetidae</taxon>
        <taxon>Boletales</taxon>
        <taxon>Sclerodermatineae</taxon>
        <taxon>Pisolithaceae</taxon>
        <taxon>Pisolithus</taxon>
    </lineage>
</organism>
<dbReference type="PROSITE" id="PS50082">
    <property type="entry name" value="WD_REPEATS_2"/>
    <property type="match status" value="1"/>
</dbReference>
<name>A0A0C9YF14_9AGAM</name>
<dbReference type="InterPro" id="IPR036322">
    <property type="entry name" value="WD40_repeat_dom_sf"/>
</dbReference>
<dbReference type="Proteomes" id="UP000054018">
    <property type="component" value="Unassembled WGS sequence"/>
</dbReference>
<evidence type="ECO:0000313" key="3">
    <source>
        <dbReference type="Proteomes" id="UP000054018"/>
    </source>
</evidence>
<proteinExistence type="predicted"/>
<gene>
    <name evidence="2" type="ORF">PISMIDRAFT_120831</name>
</gene>